<gene>
    <name evidence="5" type="ORF">SE18_05425</name>
</gene>
<name>A0A0P6YZ69_9CHLR</name>
<comment type="caution">
    <text evidence="5">The sequence shown here is derived from an EMBL/GenBank/DDBJ whole genome shotgun (WGS) entry which is preliminary data.</text>
</comment>
<dbReference type="OrthoDB" id="9768133at2"/>
<dbReference type="InterPro" id="IPR018129">
    <property type="entry name" value="PEP_COase_Lys_AS"/>
</dbReference>
<evidence type="ECO:0000256" key="2">
    <source>
        <dbReference type="ARBA" id="ARBA00022419"/>
    </source>
</evidence>
<dbReference type="EMBL" id="LGKP01000011">
    <property type="protein sequence ID" value="KPL90534.1"/>
    <property type="molecule type" value="Genomic_DNA"/>
</dbReference>
<dbReference type="PROSITE" id="PS00393">
    <property type="entry name" value="PEPCASE_2"/>
    <property type="match status" value="1"/>
</dbReference>
<dbReference type="STRING" id="70996.SE18_05425"/>
<dbReference type="GO" id="GO:0006099">
    <property type="term" value="P:tricarboxylic acid cycle"/>
    <property type="evidence" value="ECO:0007669"/>
    <property type="project" value="InterPro"/>
</dbReference>
<evidence type="ECO:0000256" key="1">
    <source>
        <dbReference type="ARBA" id="ARBA00003670"/>
    </source>
</evidence>
<dbReference type="PROSITE" id="PS00781">
    <property type="entry name" value="PEPCASE_1"/>
    <property type="match status" value="1"/>
</dbReference>
<dbReference type="InterPro" id="IPR033129">
    <property type="entry name" value="PEPCASE_His_AS"/>
</dbReference>
<dbReference type="PATRIC" id="fig|70996.4.peg.5479"/>
<evidence type="ECO:0000313" key="6">
    <source>
        <dbReference type="Proteomes" id="UP000050277"/>
    </source>
</evidence>
<dbReference type="PANTHER" id="PTHR30523">
    <property type="entry name" value="PHOSPHOENOLPYRUVATE CARBOXYLASE"/>
    <property type="match status" value="1"/>
</dbReference>
<dbReference type="GO" id="GO:0015977">
    <property type="term" value="P:carbon fixation"/>
    <property type="evidence" value="ECO:0007669"/>
    <property type="project" value="InterPro"/>
</dbReference>
<dbReference type="Pfam" id="PF00311">
    <property type="entry name" value="PEPcase"/>
    <property type="match status" value="1"/>
</dbReference>
<evidence type="ECO:0000256" key="3">
    <source>
        <dbReference type="PROSITE-ProRule" id="PRU10111"/>
    </source>
</evidence>
<feature type="active site" evidence="4">
    <location>
        <position position="568"/>
    </location>
</feature>
<dbReference type="GO" id="GO:0005829">
    <property type="term" value="C:cytosol"/>
    <property type="evidence" value="ECO:0007669"/>
    <property type="project" value="TreeGrafter"/>
</dbReference>
<dbReference type="Proteomes" id="UP000050277">
    <property type="component" value="Unassembled WGS sequence"/>
</dbReference>
<sequence>MANLPSYDFADLIKADHDAEFLLTCFAEVLHELGEADLAGYLGLPTTTPTNAPITPERAIQAASLNFQLLNMVEENAAAQQRRLREAADGFNAEVGLWGNTLQSLSQAGFRAEQIAAALGQIQVEPVLTAHPTEAKRATMLEHYRRLYLLLVKRENPMWTPLEQQVLRNEIKVELERLWRTGEIFLAKPDVADELRNIIHYLRHVFPASLATLDVRLQQAWQLQGFELKLLPPSAQLPHVQFGTWVGGDRDGHPLVTAAVTRFALQELRRNALDVLHEQLVQLVIKLSLSDRLQSPPDALLTALDSAAAALGQRGQIALARNPEEPWRQWINLIIARLPEAGQPRQPWHYRTSNEVVADLQFLVEQLNAVGAQRLALNDLQPVIRSVQSLGFHSAVLDIRQNSKFHDLAIEQLLQAAGFSDYHFSSWSEAQRLELLNRELQSARPFAHPNLALGNEASAVRDCYRVLADEIAQHGTAGLGSLIISMTRSLSDLLAVYLLAREAGLLQVTEAGLACVLPVVPLFETIEDLEISPDILDAFLAHPVSQASRSLRQTSVQQVMVGYSDSNKDGGILASLWSLYRAQGTLAAVGAKHNVRVRFFHGRGGTISRGAGPTHRFLNALPAAALAGDLRMTEQGETIAQKYANQITAVYNLELMVAGVTEATLLGSQRDQTPHSLAPTMDALTAYSRQRYESLIQTPGFIQFFGQATPIDVIEQGKIGSRPARRTGQRTLGDLRAIPWVFSWSQARFFLSGWYGVGSSLAWLAEQHPDQFDQLKAAAFEWYPLKYLLTNVSTSMLSADLATMHAYSQLVEDSAVREPIMAAIEAEFKQTQQQLELIFGGSLAERRPRIYRMLQGRQARLSQLHQQQINLLHTWRNLPSEQVPEREQLLTQLLLTVNAIASGLRTTG</sequence>
<dbReference type="AlphaFoldDB" id="A0A0P6YZ69"/>
<dbReference type="RefSeq" id="WP_054533411.1">
    <property type="nucleotide sequence ID" value="NZ_LGKP01000011.1"/>
</dbReference>
<comment type="function">
    <text evidence="1">Forms oxaloacetate, a four-carbon dicarboxylic acid source for the tricarboxylic acid cycle.</text>
</comment>
<organism evidence="5 6">
    <name type="scientific">Herpetosiphon geysericola</name>
    <dbReference type="NCBI Taxonomy" id="70996"/>
    <lineage>
        <taxon>Bacteria</taxon>
        <taxon>Bacillati</taxon>
        <taxon>Chloroflexota</taxon>
        <taxon>Chloroflexia</taxon>
        <taxon>Herpetosiphonales</taxon>
        <taxon>Herpetosiphonaceae</taxon>
        <taxon>Herpetosiphon</taxon>
    </lineage>
</organism>
<dbReference type="PRINTS" id="PR00150">
    <property type="entry name" value="PEPCARBXLASE"/>
</dbReference>
<keyword evidence="5" id="KW-0670">Pyruvate</keyword>
<dbReference type="GO" id="GO:0008964">
    <property type="term" value="F:phosphoenolpyruvate carboxylase activity"/>
    <property type="evidence" value="ECO:0007669"/>
    <property type="project" value="InterPro"/>
</dbReference>
<dbReference type="PANTHER" id="PTHR30523:SF32">
    <property type="entry name" value="PHOSPHOENOLPYRUVATE CARBOXYLASE"/>
    <property type="match status" value="1"/>
</dbReference>
<feature type="active site" evidence="3">
    <location>
        <position position="131"/>
    </location>
</feature>
<keyword evidence="6" id="KW-1185">Reference proteome</keyword>
<dbReference type="InterPro" id="IPR015813">
    <property type="entry name" value="Pyrv/PenolPyrv_kinase-like_dom"/>
</dbReference>
<accession>A0A0P6YZ69</accession>
<evidence type="ECO:0000313" key="5">
    <source>
        <dbReference type="EMBL" id="KPL90534.1"/>
    </source>
</evidence>
<proteinExistence type="predicted"/>
<evidence type="ECO:0000256" key="4">
    <source>
        <dbReference type="PROSITE-ProRule" id="PRU10112"/>
    </source>
</evidence>
<protein>
    <recommendedName>
        <fullName evidence="2">Phosphoenolpyruvate carboxylase</fullName>
    </recommendedName>
</protein>
<dbReference type="InterPro" id="IPR021135">
    <property type="entry name" value="PEP_COase"/>
</dbReference>
<dbReference type="SUPFAM" id="SSF51621">
    <property type="entry name" value="Phosphoenolpyruvate/pyruvate domain"/>
    <property type="match status" value="1"/>
</dbReference>
<reference evidence="5 6" key="1">
    <citation type="submission" date="2015-07" db="EMBL/GenBank/DDBJ databases">
        <title>Whole genome sequence of Herpetosiphon geysericola DSM 7119.</title>
        <authorList>
            <person name="Hemp J."/>
            <person name="Ward L.M."/>
            <person name="Pace L.A."/>
            <person name="Fischer W.W."/>
        </authorList>
    </citation>
    <scope>NUCLEOTIDE SEQUENCE [LARGE SCALE GENOMIC DNA]</scope>
    <source>
        <strain evidence="5 6">DSM 7119</strain>
    </source>
</reference>